<evidence type="ECO:0000313" key="26">
    <source>
        <dbReference type="Proteomes" id="UP000048948"/>
    </source>
</evidence>
<dbReference type="EMBL" id="QTBD01000132">
    <property type="protein sequence ID" value="REQ53203.1"/>
    <property type="molecule type" value="Genomic_DNA"/>
</dbReference>
<dbReference type="EMBL" id="LWDQ01000001">
    <property type="protein sequence ID" value="OMH61895.1"/>
    <property type="molecule type" value="Genomic_DNA"/>
</dbReference>
<dbReference type="Proteomes" id="UP000049023">
    <property type="component" value="Unassembled WGS sequence"/>
</dbReference>
<evidence type="ECO:0000313" key="15">
    <source>
        <dbReference type="EMBL" id="MBP0683861.1"/>
    </source>
</evidence>
<evidence type="ECO:0000313" key="25">
    <source>
        <dbReference type="Proteomes" id="UP000048600"/>
    </source>
</evidence>
<reference evidence="19 20" key="2">
    <citation type="submission" date="2015-03" db="EMBL/GenBank/DDBJ databases">
        <authorList>
            <consortium name="Pathogen Informatics"/>
        </authorList>
    </citation>
    <scope>NUCLEOTIDE SEQUENCE [LARGE SCALE GENOMIC DNA]</scope>
    <source>
        <strain evidence="7 26">Bir 172</strain>
        <strain evidence="8 27">Bir 187</strain>
        <strain evidence="10 20">D00501624</strain>
        <strain evidence="12 22">G09801536</strain>
        <strain evidence="5 24">G09901357</strain>
        <strain evidence="6 23">H09601792</strain>
        <strain evidence="19">K00500041</strain>
        <strain evidence="14 21">M09401471</strain>
        <strain evidence="13 25">P00601463</strain>
    </source>
</reference>
<dbReference type="EMBL" id="CSAE01000067">
    <property type="protein sequence ID" value="COV24879.1"/>
    <property type="molecule type" value="Genomic_DNA"/>
</dbReference>
<dbReference type="EMBL" id="CP024614">
    <property type="protein sequence ID" value="AUS53145.1"/>
    <property type="molecule type" value="Genomic_DNA"/>
</dbReference>
<dbReference type="EMBL" id="CHKL01000244">
    <property type="protein sequence ID" value="COW34262.1"/>
    <property type="molecule type" value="Genomic_DNA"/>
</dbReference>
<evidence type="ECO:0000313" key="10">
    <source>
        <dbReference type="EMBL" id="CNV89905.1"/>
    </source>
</evidence>
<organism evidence="6 23">
    <name type="scientific">Mycobacterium tuberculosis</name>
    <dbReference type="NCBI Taxonomy" id="1773"/>
    <lineage>
        <taxon>Bacteria</taxon>
        <taxon>Bacillati</taxon>
        <taxon>Actinomycetota</taxon>
        <taxon>Actinomycetes</taxon>
        <taxon>Mycobacteriales</taxon>
        <taxon>Mycobacteriaceae</taxon>
        <taxon>Mycobacterium</taxon>
        <taxon>Mycobacterium tuberculosis complex</taxon>
    </lineage>
</organism>
<protein>
    <recommendedName>
        <fullName evidence="3">ESAT-6-like protein</fullName>
    </recommendedName>
</protein>
<dbReference type="SUPFAM" id="SSF140453">
    <property type="entry name" value="EsxAB dimer-like"/>
    <property type="match status" value="1"/>
</dbReference>
<dbReference type="RefSeq" id="WP_003400100.1">
    <property type="nucleotide sequence ID" value="NZ_AP017901.1"/>
</dbReference>
<dbReference type="GeneID" id="45427905"/>
<dbReference type="Proteomes" id="UP000048289">
    <property type="component" value="Unassembled WGS sequence"/>
</dbReference>
<evidence type="ECO:0000313" key="8">
    <source>
        <dbReference type="EMBL" id="CKT25462.1"/>
    </source>
</evidence>
<dbReference type="EMBL" id="CNFU01001274">
    <property type="protein sequence ID" value="CKT25462.1"/>
    <property type="molecule type" value="Genomic_DNA"/>
</dbReference>
<reference evidence="18 32" key="9">
    <citation type="submission" date="2018-08" db="EMBL/GenBank/DDBJ databases">
        <authorList>
            <person name="Fokvardsen B D."/>
            <person name="Norman A."/>
        </authorList>
    </citation>
    <scope>NUCLEOTIDE SEQUENCE [LARGE SCALE GENOMIC DNA]</scope>
    <source>
        <strain evidence="18 32">DKC2</strain>
    </source>
</reference>
<dbReference type="Proteomes" id="UP000046947">
    <property type="component" value="Unassembled WGS sequence"/>
</dbReference>
<dbReference type="Gene3D" id="1.10.287.1060">
    <property type="entry name" value="ESAT-6-like"/>
    <property type="match status" value="1"/>
</dbReference>
<comment type="subcellular location">
    <subcellularLocation>
        <location evidence="1">Secreted</location>
    </subcellularLocation>
</comment>
<reference evidence="15 33" key="10">
    <citation type="submission" date="2021-03" db="EMBL/GenBank/DDBJ databases">
        <title>Whole Genome Sequencing of Mycobacterium tuberculosis clinical isolates from Arunachal Pradesh, India.</title>
        <authorList>
            <person name="Singh S."/>
            <person name="Mudliar S.R."/>
            <person name="Kulsum U."/>
            <person name="Rufai S.B."/>
            <person name="Singh P.K."/>
            <person name="Umpo M."/>
            <person name="Nyori M."/>
        </authorList>
    </citation>
    <scope>NUCLEOTIDE SEQUENCE [LARGE SCALE GENOMIC DNA]</scope>
    <source>
        <strain evidence="15 33">OMICS/BPL/0142/20/SP</strain>
    </source>
</reference>
<evidence type="ECO:0000313" key="27">
    <source>
        <dbReference type="Proteomes" id="UP000049023"/>
    </source>
</evidence>
<reference evidence="17 31" key="5">
    <citation type="journal article" date="2017" name="N. Engl. J. Med.">
        <title>Transmission of Extensively Drug-Resistant Tuberculosis in South Africa.</title>
        <authorList>
            <person name="Shah N.S."/>
            <person name="Auld S.C."/>
            <person name="Brust J.C."/>
            <person name="Mathema B."/>
            <person name="Ismail N."/>
            <person name="Moodley P."/>
            <person name="Mlisana K."/>
            <person name="Allana S."/>
            <person name="Campbell A."/>
            <person name="Mthiyane T."/>
            <person name="Morris N."/>
            <person name="Mpangase P."/>
            <person name="van der Meulen H."/>
            <person name="Omar S.V."/>
            <person name="Brown T.S."/>
            <person name="Narechania A."/>
            <person name="Shaskina E."/>
            <person name="Kapwata T."/>
            <person name="Kreiswirth B."/>
            <person name="Gandhi N.R."/>
        </authorList>
    </citation>
    <scope>NUCLEOTIDE SEQUENCE [LARGE SCALE GENOMIC DNA]</scope>
    <source>
        <strain evidence="17 31">32301_S10</strain>
    </source>
</reference>
<evidence type="ECO:0000313" key="32">
    <source>
        <dbReference type="Proteomes" id="UP000300237"/>
    </source>
</evidence>
<evidence type="ECO:0000313" key="5">
    <source>
        <dbReference type="EMBL" id="CFE40945.1"/>
    </source>
</evidence>
<evidence type="ECO:0000313" key="12">
    <source>
        <dbReference type="EMBL" id="COV36166.1"/>
    </source>
</evidence>
<dbReference type="EMBL" id="CNGE01000409">
    <property type="protein sequence ID" value="CKS69242.1"/>
    <property type="molecule type" value="Genomic_DNA"/>
</dbReference>
<evidence type="ECO:0000313" key="13">
    <source>
        <dbReference type="EMBL" id="COW34262.1"/>
    </source>
</evidence>
<evidence type="ECO:0000313" key="7">
    <source>
        <dbReference type="EMBL" id="CKS69242.1"/>
    </source>
</evidence>
<comment type="similarity">
    <text evidence="3">Belongs to the WXG100 family.</text>
</comment>
<dbReference type="Proteomes" id="UP000050139">
    <property type="component" value="Unassembled WGS sequence"/>
</dbReference>
<evidence type="ECO:0000313" key="31">
    <source>
        <dbReference type="Proteomes" id="UP000256381"/>
    </source>
</evidence>
<dbReference type="Proteomes" id="UP000045842">
    <property type="component" value="Unassembled WGS sequence"/>
</dbReference>
<evidence type="ECO:0000313" key="11">
    <source>
        <dbReference type="EMBL" id="COV24879.1"/>
    </source>
</evidence>
<evidence type="ECO:0000313" key="9">
    <source>
        <dbReference type="EMBL" id="CLV63026.1"/>
    </source>
</evidence>
<dbReference type="Proteomes" id="UP000300237">
    <property type="component" value="Chromosome"/>
</dbReference>
<evidence type="ECO:0000313" key="22">
    <source>
        <dbReference type="Proteomes" id="UP000045842"/>
    </source>
</evidence>
<sequence>MGADDTLRVEPAVMQGFAASLDGAAEHLAVQLAELDAQVGQMLGGWRGASGSAYGSAWELWHRGAGEVQLGLSMLAAAIAHAGAGYQHNETASAQVLREVGGG</sequence>
<evidence type="ECO:0000313" key="16">
    <source>
        <dbReference type="EMBL" id="OMH61895.1"/>
    </source>
</evidence>
<dbReference type="Proteomes" id="UP000048600">
    <property type="component" value="Unassembled WGS sequence"/>
</dbReference>
<reference evidence="4 30" key="7">
    <citation type="submission" date="2017-10" db="EMBL/GenBank/DDBJ databases">
        <title>Clinical isolate obtained from a human patient with meningeal tuberculosis in michoacan, Mexico.</title>
        <authorList>
            <person name="Guillen-Nepita A.L."/>
            <person name="Negrete-Paz A.M."/>
            <person name="Vazquez-Marrufo G."/>
            <person name="Cruz-Hernandez A."/>
            <person name="Fresia P."/>
            <person name="Naya H."/>
            <person name="Vazquez-Garciduenas M.S."/>
        </authorList>
    </citation>
    <scope>NUCLEOTIDE SEQUENCE [LARGE SCALE GENOMIC DNA]</scope>
    <source>
        <strain evidence="30">Beijing/MYC004</strain>
        <strain evidence="4">MYC004</strain>
    </source>
</reference>
<evidence type="ECO:0000313" key="33">
    <source>
        <dbReference type="Proteomes" id="UP000671119"/>
    </source>
</evidence>
<evidence type="ECO:0000313" key="21">
    <source>
        <dbReference type="Proteomes" id="UP000044938"/>
    </source>
</evidence>
<evidence type="ECO:0000313" key="18">
    <source>
        <dbReference type="EMBL" id="VCU52239.1"/>
    </source>
</evidence>
<reference evidence="16 29" key="6">
    <citation type="submission" date="2017-02" db="EMBL/GenBank/DDBJ databases">
        <title>Protein polymorphisms may explain contrasting epidemiological fitness of two variants of a multidrug-resistant Mycobacterium tuberculosis strain.</title>
        <authorList>
            <person name="Bigi M.M."/>
            <person name="Lopez B."/>
            <person name="Blanco F.C."/>
            <person name="Sasiain M.C."/>
            <person name="De La Barrera S."/>
            <person name="Ritacco V."/>
            <person name="Bigi F."/>
            <person name="Soria M.A."/>
        </authorList>
    </citation>
    <scope>NUCLEOTIDE SEQUENCE [LARGE SCALE GENOMIC DNA]</scope>
    <source>
        <strain evidence="16 29">6548</strain>
    </source>
</reference>
<dbReference type="EMBL" id="CFOE01000384">
    <property type="protein sequence ID" value="CFE40945.1"/>
    <property type="molecule type" value="Genomic_DNA"/>
</dbReference>
<evidence type="ECO:0000313" key="30">
    <source>
        <dbReference type="Proteomes" id="UP000236349"/>
    </source>
</evidence>
<dbReference type="Proteomes" id="UP000048948">
    <property type="component" value="Unassembled WGS sequence"/>
</dbReference>
<evidence type="ECO:0000313" key="14">
    <source>
        <dbReference type="EMBL" id="COX20363.1"/>
    </source>
</evidence>
<dbReference type="EMBL" id="CSAD01000191">
    <property type="protein sequence ID" value="COV36166.1"/>
    <property type="molecule type" value="Genomic_DNA"/>
</dbReference>
<evidence type="ECO:0000313" key="6">
    <source>
        <dbReference type="EMBL" id="CFE55299.1"/>
    </source>
</evidence>
<dbReference type="PATRIC" id="fig|1773.206.peg.290"/>
<dbReference type="Proteomes" id="UP000039217">
    <property type="component" value="Unassembled WGS sequence"/>
</dbReference>
<dbReference type="Proteomes" id="UP000256381">
    <property type="component" value="Unassembled WGS sequence"/>
</dbReference>
<dbReference type="Pfam" id="PF06013">
    <property type="entry name" value="WXG100"/>
    <property type="match status" value="1"/>
</dbReference>
<proteinExistence type="inferred from homology"/>
<evidence type="ECO:0000313" key="4">
    <source>
        <dbReference type="EMBL" id="AUS53145.1"/>
    </source>
</evidence>
<dbReference type="InterPro" id="IPR036689">
    <property type="entry name" value="ESAT-6-like_sf"/>
</dbReference>
<dbReference type="Proteomes" id="UP000044938">
    <property type="component" value="Unassembled WGS sequence"/>
</dbReference>
<evidence type="ECO:0000256" key="1">
    <source>
        <dbReference type="ARBA" id="ARBA00004613"/>
    </source>
</evidence>
<evidence type="ECO:0000313" key="20">
    <source>
        <dbReference type="Proteomes" id="UP000039217"/>
    </source>
</evidence>
<evidence type="ECO:0000313" key="19">
    <source>
        <dbReference type="Proteomes" id="UP000038802"/>
    </source>
</evidence>
<evidence type="ECO:0000313" key="29">
    <source>
        <dbReference type="Proteomes" id="UP000189452"/>
    </source>
</evidence>
<dbReference type="STRING" id="115862.BBG46_00050"/>
<dbReference type="EMBL" id="CQQC01001384">
    <property type="protein sequence ID" value="CNV89905.1"/>
    <property type="molecule type" value="Genomic_DNA"/>
</dbReference>
<reference evidence="9 28" key="3">
    <citation type="submission" date="2015-03" db="EMBL/GenBank/DDBJ databases">
        <authorList>
            <consortium name="Pathogen Informatics"/>
            <person name="Murphy D."/>
        </authorList>
    </citation>
    <scope>NUCLEOTIDE SEQUENCE [LARGE SCALE GENOMIC DNA]</scope>
    <source>
        <strain evidence="9 28">0268S</strain>
    </source>
</reference>
<dbReference type="InterPro" id="IPR010310">
    <property type="entry name" value="T7SS_ESAT-6-like"/>
</dbReference>
<dbReference type="Proteomes" id="UP000189452">
    <property type="component" value="Chromosome"/>
</dbReference>
<dbReference type="OMA" id="DDQVGQM"/>
<dbReference type="Proteomes" id="UP000671119">
    <property type="component" value="Unassembled WGS sequence"/>
</dbReference>
<dbReference type="AlphaFoldDB" id="A0A045I5U6"/>
<dbReference type="SMR" id="A0A045I5U6"/>
<dbReference type="NCBIfam" id="TIGR03930">
    <property type="entry name" value="WXG100_ESAT6"/>
    <property type="match status" value="1"/>
</dbReference>
<dbReference type="Proteomes" id="UP000236349">
    <property type="component" value="Chromosome"/>
</dbReference>
<dbReference type="Proteomes" id="UP000038802">
    <property type="component" value="Unassembled WGS sequence"/>
</dbReference>
<name>A0A045I5U6_MYCTX</name>
<reference evidence="17" key="8">
    <citation type="submission" date="2018-07" db="EMBL/GenBank/DDBJ databases">
        <authorList>
            <person name="Shah S."/>
            <person name="Brown T."/>
            <person name="Auld S."/>
            <person name="Bratton K."/>
            <person name="Narechania A."/>
            <person name="Mathema B."/>
            <person name="Gandhi N."/>
        </authorList>
    </citation>
    <scope>NUCLEOTIDE SEQUENCE</scope>
    <source>
        <strain evidence="17">32301_S10</strain>
    </source>
</reference>
<evidence type="ECO:0000313" key="17">
    <source>
        <dbReference type="EMBL" id="REQ53203.1"/>
    </source>
</evidence>
<reference evidence="11" key="1">
    <citation type="submission" date="2015-03" db="EMBL/GenBank/DDBJ databases">
        <authorList>
            <person name="Murphy D."/>
        </authorList>
    </citation>
    <scope>NUCLEOTIDE SEQUENCE [LARGE SCALE GENOMIC DNA]</scope>
    <source>
        <strain evidence="11">K00500041</strain>
    </source>
</reference>
<dbReference type="EMBL" id="JAGIZI010000017">
    <property type="protein sequence ID" value="MBP0683861.1"/>
    <property type="molecule type" value="Genomic_DNA"/>
</dbReference>
<reference evidence="16 29" key="4">
    <citation type="submission" date="2016-04" db="EMBL/GenBank/DDBJ databases">
        <authorList>
            <person name="Bigi M."/>
            <person name="Bigi F."/>
            <person name="Soria M.A."/>
        </authorList>
    </citation>
    <scope>NUCLEOTIDE SEQUENCE [LARGE SCALE GENOMIC DNA]</scope>
    <source>
        <strain evidence="16 29">6548</strain>
    </source>
</reference>
<keyword evidence="2" id="KW-0964">Secreted</keyword>
<accession>A0A045I5U6</accession>
<evidence type="ECO:0000256" key="3">
    <source>
        <dbReference type="RuleBase" id="RU362001"/>
    </source>
</evidence>
<evidence type="ECO:0000313" key="28">
    <source>
        <dbReference type="Proteomes" id="UP000050139"/>
    </source>
</evidence>
<dbReference type="EMBL" id="LR027516">
    <property type="protein sequence ID" value="VCU52239.1"/>
    <property type="molecule type" value="Genomic_DNA"/>
</dbReference>
<gene>
    <name evidence="4" type="primary">esxF</name>
    <name evidence="16" type="ORF">A4S10_04095</name>
    <name evidence="4" type="ORF">CAB90_04381</name>
    <name evidence="18" type="ORF">DKC2_4159</name>
    <name evidence="17" type="ORF">DSJ38_08720</name>
    <name evidence="10" type="ORF">ERS007661_03250</name>
    <name evidence="12" type="ORF">ERS007679_01688</name>
    <name evidence="5" type="ORF">ERS007681_02704</name>
    <name evidence="6" type="ORF">ERS007688_02433</name>
    <name evidence="11" type="ORF">ERS007703_00936</name>
    <name evidence="14" type="ORF">ERS007720_04086</name>
    <name evidence="13" type="ORF">ERS007741_02248</name>
    <name evidence="7" type="ORF">ERS027646_02305</name>
    <name evidence="8" type="ORF">ERS027661_04117</name>
    <name evidence="9" type="ORF">ERS094118_00733</name>
    <name evidence="15" type="ORF">J8J21_12140</name>
</gene>
<evidence type="ECO:0000313" key="24">
    <source>
        <dbReference type="Proteomes" id="UP000048289"/>
    </source>
</evidence>
<evidence type="ECO:0000256" key="2">
    <source>
        <dbReference type="ARBA" id="ARBA00022525"/>
    </source>
</evidence>
<dbReference type="EMBL" id="COPH01000004">
    <property type="protein sequence ID" value="CLV63026.1"/>
    <property type="molecule type" value="Genomic_DNA"/>
</dbReference>
<dbReference type="EMBL" id="CFOH01000406">
    <property type="protein sequence ID" value="CFE55299.1"/>
    <property type="molecule type" value="Genomic_DNA"/>
</dbReference>
<dbReference type="EMBL" id="CSAJ01000782">
    <property type="protein sequence ID" value="COX20363.1"/>
    <property type="molecule type" value="Genomic_DNA"/>
</dbReference>
<dbReference type="GO" id="GO:0005576">
    <property type="term" value="C:extracellular region"/>
    <property type="evidence" value="ECO:0007669"/>
    <property type="project" value="UniProtKB-SubCell"/>
</dbReference>
<evidence type="ECO:0000313" key="23">
    <source>
        <dbReference type="Proteomes" id="UP000046947"/>
    </source>
</evidence>